<comment type="caution">
    <text evidence="1">The sequence shown here is derived from an EMBL/GenBank/DDBJ whole genome shotgun (WGS) entry which is preliminary data.</text>
</comment>
<organism evidence="1 2">
    <name type="scientific">Corynebacterium sanguinis</name>
    <dbReference type="NCBI Taxonomy" id="2594913"/>
    <lineage>
        <taxon>Bacteria</taxon>
        <taxon>Bacillati</taxon>
        <taxon>Actinomycetota</taxon>
        <taxon>Actinomycetes</taxon>
        <taxon>Mycobacteriales</taxon>
        <taxon>Corynebacteriaceae</taxon>
        <taxon>Corynebacterium</taxon>
    </lineage>
</organism>
<dbReference type="GeneID" id="74902969"/>
<dbReference type="RefSeq" id="WP_153257535.1">
    <property type="nucleotide sequence ID" value="NZ_CP038157.1"/>
</dbReference>
<reference evidence="1 2" key="1">
    <citation type="submission" date="2020-07" db="EMBL/GenBank/DDBJ databases">
        <authorList>
            <person name="Khare M."/>
        </authorList>
    </citation>
    <scope>NUCLEOTIDE SEQUENCE [LARGE SCALE GENOMIC DNA]</scope>
    <source>
        <strain evidence="1 2">P8776</strain>
    </source>
</reference>
<accession>A0A838WZX5</accession>
<protein>
    <submittedName>
        <fullName evidence="1">Uncharacterized protein</fullName>
    </submittedName>
</protein>
<dbReference type="Proteomes" id="UP000580709">
    <property type="component" value="Unassembled WGS sequence"/>
</dbReference>
<dbReference type="AlphaFoldDB" id="A0A838WZX5"/>
<keyword evidence="2" id="KW-1185">Reference proteome</keyword>
<proteinExistence type="predicted"/>
<dbReference type="EMBL" id="JACEOR010000630">
    <property type="protein sequence ID" value="MBA4506278.1"/>
    <property type="molecule type" value="Genomic_DNA"/>
</dbReference>
<gene>
    <name evidence="1" type="ORF">H0H28_13380</name>
</gene>
<evidence type="ECO:0000313" key="1">
    <source>
        <dbReference type="EMBL" id="MBA4506278.1"/>
    </source>
</evidence>
<sequence>MTEALIDKAASAPRTARAVHTALAKWPEDPAPEPDTPFLESTTPLITAIAMANMRS</sequence>
<name>A0A838WZX5_9CORY</name>
<evidence type="ECO:0000313" key="2">
    <source>
        <dbReference type="Proteomes" id="UP000580709"/>
    </source>
</evidence>